<accession>I3VSC4</accession>
<dbReference type="PATRIC" id="fig|1094508.3.peg.395"/>
<protein>
    <submittedName>
        <fullName evidence="2">Copper amine oxidase-like domain-containing protein</fullName>
    </submittedName>
</protein>
<dbReference type="SUPFAM" id="SSF55383">
    <property type="entry name" value="Copper amine oxidase, domain N"/>
    <property type="match status" value="1"/>
</dbReference>
<evidence type="ECO:0000259" key="1">
    <source>
        <dbReference type="Pfam" id="PF07833"/>
    </source>
</evidence>
<proteinExistence type="predicted"/>
<gene>
    <name evidence="2" type="ordered locus">Tsac_0389</name>
</gene>
<dbReference type="BioCyc" id="TSAC1094508:GLMA-388-MONOMER"/>
<dbReference type="Pfam" id="PF07833">
    <property type="entry name" value="Cu_amine_oxidN1"/>
    <property type="match status" value="1"/>
</dbReference>
<dbReference type="KEGG" id="tsh:Tsac_0389"/>
<dbReference type="Gene3D" id="3.30.457.10">
    <property type="entry name" value="Copper amine oxidase-like, N-terminal domain"/>
    <property type="match status" value="1"/>
</dbReference>
<dbReference type="EMBL" id="CP003184">
    <property type="protein sequence ID" value="AFK85419.1"/>
    <property type="molecule type" value="Genomic_DNA"/>
</dbReference>
<dbReference type="InterPro" id="IPR036582">
    <property type="entry name" value="Mao_N_sf"/>
</dbReference>
<dbReference type="Proteomes" id="UP000006178">
    <property type="component" value="Chromosome"/>
</dbReference>
<keyword evidence="3" id="KW-1185">Reference proteome</keyword>
<feature type="domain" description="Copper amine oxidase-like N-terminal" evidence="1">
    <location>
        <begin position="32"/>
        <end position="86"/>
    </location>
</feature>
<organism evidence="2 3">
    <name type="scientific">Thermoanaerobacterium saccharolyticum (strain DSM 8691 / JW/SL-YS485)</name>
    <dbReference type="NCBI Taxonomy" id="1094508"/>
    <lineage>
        <taxon>Bacteria</taxon>
        <taxon>Bacillati</taxon>
        <taxon>Bacillota</taxon>
        <taxon>Clostridia</taxon>
        <taxon>Thermoanaerobacterales</taxon>
        <taxon>Thermoanaerobacteraceae</taxon>
        <taxon>Thermoanaerobacterium</taxon>
    </lineage>
</organism>
<evidence type="ECO:0000313" key="2">
    <source>
        <dbReference type="EMBL" id="AFK85419.1"/>
    </source>
</evidence>
<name>I3VSC4_THESW</name>
<evidence type="ECO:0000313" key="3">
    <source>
        <dbReference type="Proteomes" id="UP000006178"/>
    </source>
</evidence>
<dbReference type="eggNOG" id="COG0666">
    <property type="taxonomic scope" value="Bacteria"/>
</dbReference>
<dbReference type="InterPro" id="IPR012854">
    <property type="entry name" value="Cu_amine_oxidase-like_N"/>
</dbReference>
<dbReference type="AlphaFoldDB" id="I3VSC4"/>
<reference evidence="2 3" key="1">
    <citation type="journal article" date="2014" name="Appl. Environ. Microbiol.">
        <title>Profile of Secreted Hydrolases, Associated Proteins, and SlpA in Thermoanaerobacterium saccharolyticum during the Degradation of Hemicellulose.</title>
        <authorList>
            <person name="Currie D.H."/>
            <person name="Guss A.M."/>
            <person name="Herring C.D."/>
            <person name="Giannone R.J."/>
            <person name="Johnson C.M."/>
            <person name="Lankford P.K."/>
            <person name="Brown S.D."/>
            <person name="Hettich R.L."/>
            <person name="Lynd L.R."/>
        </authorList>
    </citation>
    <scope>NUCLEOTIDE SEQUENCE [LARGE SCALE GENOMIC DNA]</scope>
    <source>
        <strain evidence="3">DSM 8691 / JW/SL-YS485</strain>
    </source>
</reference>
<sequence length="248" mass="27882">MFRNKYKLMVSISIIVLFLFVNVYAVPYIKLVINGQQVNTDVPPQIVNGTTLVPIRVISESLGAKVDWDGNTQTVSVTMPRETLEAHTVDTFWEACESDTVTEPIIDDSVTPEFKAVLQKALALLKEKDNTTYKFVCVYIPRIAVQQYKDNIVGSWVDYTTHNVYFNSTNINRITSGGTWGIEYVAITLAHEAYHESTFCSGSSISIYSDVNEDEIQAYAFEYAVAKHLGVSSDLQNWVKQQITSLIN</sequence>
<dbReference type="STRING" id="1094508.Tsac_0389"/>